<dbReference type="EMBL" id="KV417587">
    <property type="protein sequence ID" value="KZP16985.1"/>
    <property type="molecule type" value="Genomic_DNA"/>
</dbReference>
<keyword evidence="3" id="KW-1185">Reference proteome</keyword>
<evidence type="ECO:0000256" key="1">
    <source>
        <dbReference type="SAM" id="MobiDB-lite"/>
    </source>
</evidence>
<proteinExistence type="predicted"/>
<name>A0A166FN01_9AGAM</name>
<feature type="region of interest" description="Disordered" evidence="1">
    <location>
        <begin position="229"/>
        <end position="260"/>
    </location>
</feature>
<gene>
    <name evidence="2" type="ORF">FIBSPDRAFT_894569</name>
</gene>
<evidence type="ECO:0000313" key="2">
    <source>
        <dbReference type="EMBL" id="KZP16985.1"/>
    </source>
</evidence>
<sequence length="371" mass="40684">MPSIAKRSTVKLLPSLPAPTGRDRPAERIIDRKALLEGAPDREDLLLRTKNVEDVRHALKIGVKWSQWMMDNSTSTHPTAHYTGDSEDVNASLARHSTQDKGKTSDFQTWPRRTFSTGHQLVSPQPLGPTHLLIIPDSIVQPNKKRVCLECPVNGLILLINCPNIANPAALTHHTPGDLARVLINVPHAKPFAHLVAYFHTRDQVALFKQLLPGWLWELLRQLSFGSSPVSGPASPDSHRSFFPPLTRTKTRPKHGDHDEIGLGVRKRSWLSNLSSNSGDDAKSIALGSRGSSSTSLSLPGPTIPKAIADASSSNRDLDLMQSVVCLQELQDNLRAIGLYSADLWAEMEQTEVAIIRAINLRAKAAGMLVD</sequence>
<dbReference type="AlphaFoldDB" id="A0A166FN01"/>
<reference evidence="2 3" key="1">
    <citation type="journal article" date="2016" name="Mol. Biol. Evol.">
        <title>Comparative Genomics of Early-Diverging Mushroom-Forming Fungi Provides Insights into the Origins of Lignocellulose Decay Capabilities.</title>
        <authorList>
            <person name="Nagy L.G."/>
            <person name="Riley R."/>
            <person name="Tritt A."/>
            <person name="Adam C."/>
            <person name="Daum C."/>
            <person name="Floudas D."/>
            <person name="Sun H."/>
            <person name="Yadav J.S."/>
            <person name="Pangilinan J."/>
            <person name="Larsson K.H."/>
            <person name="Matsuura K."/>
            <person name="Barry K."/>
            <person name="Labutti K."/>
            <person name="Kuo R."/>
            <person name="Ohm R.A."/>
            <person name="Bhattacharya S.S."/>
            <person name="Shirouzu T."/>
            <person name="Yoshinaga Y."/>
            <person name="Martin F.M."/>
            <person name="Grigoriev I.V."/>
            <person name="Hibbett D.S."/>
        </authorList>
    </citation>
    <scope>NUCLEOTIDE SEQUENCE [LARGE SCALE GENOMIC DNA]</scope>
    <source>
        <strain evidence="2 3">CBS 109695</strain>
    </source>
</reference>
<feature type="region of interest" description="Disordered" evidence="1">
    <location>
        <begin position="275"/>
        <end position="299"/>
    </location>
</feature>
<protein>
    <submittedName>
        <fullName evidence="2">Uncharacterized protein</fullName>
    </submittedName>
</protein>
<evidence type="ECO:0000313" key="3">
    <source>
        <dbReference type="Proteomes" id="UP000076532"/>
    </source>
</evidence>
<dbReference type="STRING" id="436010.A0A166FN01"/>
<accession>A0A166FN01</accession>
<organism evidence="2 3">
    <name type="scientific">Athelia psychrophila</name>
    <dbReference type="NCBI Taxonomy" id="1759441"/>
    <lineage>
        <taxon>Eukaryota</taxon>
        <taxon>Fungi</taxon>
        <taxon>Dikarya</taxon>
        <taxon>Basidiomycota</taxon>
        <taxon>Agaricomycotina</taxon>
        <taxon>Agaricomycetes</taxon>
        <taxon>Agaricomycetidae</taxon>
        <taxon>Atheliales</taxon>
        <taxon>Atheliaceae</taxon>
        <taxon>Athelia</taxon>
    </lineage>
</organism>
<feature type="compositionally biased region" description="Low complexity" evidence="1">
    <location>
        <begin position="284"/>
        <end position="299"/>
    </location>
</feature>
<dbReference type="OrthoDB" id="2946666at2759"/>
<dbReference type="Proteomes" id="UP000076532">
    <property type="component" value="Unassembled WGS sequence"/>
</dbReference>